<dbReference type="Gene3D" id="1.50.10.140">
    <property type="match status" value="1"/>
</dbReference>
<dbReference type="Gene3D" id="2.60.420.10">
    <property type="entry name" value="Maltose phosphorylase, domain 3"/>
    <property type="match status" value="1"/>
</dbReference>
<dbReference type="Pfam" id="PF06165">
    <property type="entry name" value="GH94_b-supersand"/>
    <property type="match status" value="2"/>
</dbReference>
<feature type="transmembrane region" description="Helical" evidence="3">
    <location>
        <begin position="906"/>
        <end position="926"/>
    </location>
</feature>
<evidence type="ECO:0000259" key="6">
    <source>
        <dbReference type="Pfam" id="PF17167"/>
    </source>
</evidence>
<accession>A0A323T992</accession>
<dbReference type="EMBL" id="PDOD01000004">
    <property type="protein sequence ID" value="PYZ92292.1"/>
    <property type="molecule type" value="Genomic_DNA"/>
</dbReference>
<dbReference type="SUPFAM" id="SSF48208">
    <property type="entry name" value="Six-hairpin glycosidases"/>
    <property type="match status" value="1"/>
</dbReference>
<dbReference type="InterPro" id="IPR033432">
    <property type="entry name" value="GH94_catalytic"/>
</dbReference>
<dbReference type="Proteomes" id="UP000248214">
    <property type="component" value="Unassembled WGS sequence"/>
</dbReference>
<dbReference type="Pfam" id="PF10091">
    <property type="entry name" value="Glycoamylase"/>
    <property type="match status" value="1"/>
</dbReference>
<feature type="domain" description="Glycosyl hydrolase 94 supersandwich" evidence="4">
    <location>
        <begin position="1443"/>
        <end position="1714"/>
    </location>
</feature>
<keyword evidence="2 7" id="KW-0808">Transferase</keyword>
<dbReference type="InterPro" id="IPR011013">
    <property type="entry name" value="Gal_mutarotase_sf_dom"/>
</dbReference>
<feature type="transmembrane region" description="Helical" evidence="3">
    <location>
        <begin position="933"/>
        <end position="953"/>
    </location>
</feature>
<reference evidence="7 8" key="1">
    <citation type="submission" date="2017-10" db="EMBL/GenBank/DDBJ databases">
        <title>Bacillus sp. nov., a halophilic bacterium isolated from a Keqin Lake.</title>
        <authorList>
            <person name="Wang H."/>
        </authorList>
    </citation>
    <scope>NUCLEOTIDE SEQUENCE [LARGE SCALE GENOMIC DNA]</scope>
    <source>
        <strain evidence="7 8">KQ-12</strain>
    </source>
</reference>
<gene>
    <name evidence="7" type="ORF">CR194_15760</name>
</gene>
<keyword evidence="3" id="KW-1133">Transmembrane helix</keyword>
<sequence length="2739" mass="313978">MTLTIKQLQEKAHHSALKHDPFVKKRSSSRFWKRNETHLEEIRSFVEKLYQTELSCSQPAEEWLLDNKEFIEEQFLSIKESSSKQYLNSLPHLKNTGELRVLSLCSDYVNLTDGVLTNHTFKGYLKAYQEVSILTLGEVWSLPLMLRVALIRHLASSMETIEERHDICKQVEAMLADIETESLTPEKLKEVLDKEGFELPLSGPMTVHLVKHLRERADYSVTVGEWLMCKLENGPESLDHIMSYEYQLQASYQLTTGNLITSLRQLIRWDWQEEFEELSLVEQTLSKESAGVYSDMDFASRETLRKRVETLARRMGVPENLIATKALELANTRFDQQMDHSLHQLSKDTFVSYYLLETKGLVLLRKALKSCSKPKGNFRSGMKKKATTSFFALYSGLFILVFTVLFLLVSQNSFLSPLEWIVIGLVLILPASEWAVVLGHWMIEKVTQPVPLLKYDFSEGVPEDAKTIVVIPVIWSDQNEVEKLTERLELHYLANRTANLHFALLGDFKDYENKNAPGDRDILQAAKEKVARLNDTYSDSSFYLFHRCRVWNGSESMWMGWERKRGKLVEFVELLKGKPTTSFDVIVGDRKRLKEIRYILTLDADTELPLESAQRMVGAIHLPFNRPRLNLSGTRVVDGYGVLQPRIGMSHEAASRSRFASMRAADPGVDPYSFAVSDPYQDGLGEGIFTGKGIFDVDTFHQVLCERIPENRLLSHDLLEGGFLRAGFLSDIELVDDHPAKFFAHQKRLHRWVRGDWQLLLWLLPKTRNRRGEVVPVDLSVLTRWQIIDNLRRSLMVPGLLLLLIGGLTIFPGSPAFWTGLVLATFFLPVIRQLLTFHQGGWFSRSILQTFIQVMTTIITLPFQAALLLDAIGRTLYRLSVSKRRLLEWTPAADVDKSIEDRDRPMIAGLFGGYVITAFLVIVLFLTGEIFSLIVGVIFAFLWVLAPFVIRWLDSPISQDHWQISSSEKEELTKLSKDIWSFYNDYVIEDDNWLPPDNVQINPAKGIAHRTSPTNIGLYLASVIAAKDFSFITTEEMIERIERTMDTIERMEKWEGHLYNWYDTVTLEPLHPTYVSTVDSGNFVGCLIAVKEGVLEWLNAFHESAPTPPFEKETLKLALSEELAPVNIKGLTAKRNQSSWQSRVESLVTQIDETIHATNFRPLYNHQAKLFSLGYQVDRNSQDDVLYDLMASEARQASYIAIALGQVSVDHWNTLGRTMSKVENTPVLLSWSGTMFEYLMPMIFMKTYKHSLWETTYRGVVQRQIVYAKQRGVPYGISESGYYAFDYQMNYQYRAFGVPGLGFKRGLEQDLVVSPYGTILSLPYARQEGFKALNKIEQFNGRGKYGFYEAIDFTKERLPKDTDYKVIQSYMAHHQGMSLLTITNLLHSDVMVERFHRNKPLRSAELLLQERVPKRPKVIEHHAMNRKHKHYLTPVQNVAIKREFQSVHTKTPEVCILSNGKFTTVVTNTGSGYSQHKGRAVSRWRQDPIQDSWGSYIYVRDTTKDEIRSPSFLPCRYESDEQTVQFELGRATFMKRNEDMDMSMEISVSPEWDAEIRRVTLSNTSEDTKIIEVTTFTELALAPFIADEAHPAFSKLFIRTSFDTESGCLVAGRRPREVDDQTIWAAHTLMLEGEAVGSVEYETDRGTFIGRGHSLSDPQGIRTRLKGKIGSVADPAFVMRRRITVKPGEQVQLAAITSVADTKEEAVDIVQRFSSFKMIERNFQLAWNRSEIELRHLHITNKQAQQFQTFAGQVLYCPPLKQDRIQHIIKNNQGQSKLWSYGISGDLPIVLVRVDRLDNMKFVVDMLIAHEYLRRHGMLYDLVIFNESEEGYHQQLQEALQQTVEHGIDRFGQGTSSVHVIEASQIDNDDKTLFQSVARLVLLAWGPSLRSQLNIHKDAMRPELPKKLIGTQAIPPSRETSKTMMKDKTADLLFYNGWGGFSPDGKKYQMLMKNDDHLPAPWINVLANPHFGCFISELGTGYTWWRNSRECKVTPWSNDPVLDPPGEKLFVRDEDSGEVWSGTRSEANEKEAYFITHGRGFTEFEHERHDIEHKMTVYVPLEDPIKVMKVTLKNHSFEPRRMSLTYYAEWVLGVQRQSNAPYIVTKWSAQENVLTARNHYQQTFQEANAFLGIFSEEELALSWTSDREEFIGRNGDLVHPAAMNRQQLSGRAGSMYETCGAIQGKLTLQPNSQQTVYILLGCTSSEEETMNLVKKYKDSAACRDALENVDTYWTKTLDHIQVETPSQEMDILLNGWLVYQSLACRIWGRSAFYQSGGAYGYRDQLQDSLSLLHVLPDKTRKQILLHGAHQYEEGDVQHWWHEETNMGIRTMFSDDLLWLPYAVSRYIDHTGDRTILDEVVPYLRSEVLQEGEHERYEPTVVSEKTGTIYDHCLRAIDIALKRKGEHELPLIGVGDWNDGMNLVGAEGRGESVWLGWFICDILKRFEQLSAEQNDQSKEAYFKQNREEITKALHEHGWDGQWYRRAFTDQGHWLGSIENDECRIDAIAQSWSVISGAAPKERAIQAMTSFNRELVDRDLSVIRLLTPPFDKTKDSPGYIQGYPPGIRENGAQYTHGVIWSIVAYSQLGQGDQAMEMFQLLNPITHTRTDHEVRQYKGEPYVMAADVYTAEPHKGQAGWTWYTGAAGWMYQAGLEWILGIRRQGDYLVIDPSIPSDWDEFYVRYTFGESVYMIEVNNVKGQSKSKLKVDDVEVAIEENQPRVLLNDDGKEHLVQIYLGVSS</sequence>
<evidence type="ECO:0000256" key="3">
    <source>
        <dbReference type="SAM" id="Phobius"/>
    </source>
</evidence>
<dbReference type="InterPro" id="IPR052047">
    <property type="entry name" value="GH94_Enzymes"/>
</dbReference>
<dbReference type="SMART" id="SM01068">
    <property type="entry name" value="CBM_X"/>
    <property type="match status" value="2"/>
</dbReference>
<keyword evidence="1" id="KW-0328">Glycosyltransferase</keyword>
<dbReference type="GO" id="GO:0030246">
    <property type="term" value="F:carbohydrate binding"/>
    <property type="evidence" value="ECO:0007669"/>
    <property type="project" value="InterPro"/>
</dbReference>
<keyword evidence="3" id="KW-0812">Transmembrane</keyword>
<proteinExistence type="predicted"/>
<evidence type="ECO:0000259" key="4">
    <source>
        <dbReference type="Pfam" id="PF06165"/>
    </source>
</evidence>
<dbReference type="PANTHER" id="PTHR37469">
    <property type="entry name" value="CELLOBIONIC ACID PHOSPHORYLASE-RELATED"/>
    <property type="match status" value="1"/>
</dbReference>
<dbReference type="OrthoDB" id="9769991at2"/>
<dbReference type="InterPro" id="IPR008928">
    <property type="entry name" value="6-hairpin_glycosidase_sf"/>
</dbReference>
<dbReference type="SUPFAM" id="SSF74650">
    <property type="entry name" value="Galactose mutarotase-like"/>
    <property type="match status" value="2"/>
</dbReference>
<dbReference type="PANTHER" id="PTHR37469:SF2">
    <property type="entry name" value="CELLOBIONIC ACID PHOSPHORYLASE"/>
    <property type="match status" value="1"/>
</dbReference>
<name>A0A323T992_9BACI</name>
<feature type="domain" description="Glycosyl hydrolase 94 catalytic" evidence="6">
    <location>
        <begin position="2232"/>
        <end position="2657"/>
    </location>
</feature>
<dbReference type="InterPro" id="IPR019282">
    <property type="entry name" value="Glycoamylase-like_cons_dom"/>
</dbReference>
<evidence type="ECO:0000256" key="2">
    <source>
        <dbReference type="ARBA" id="ARBA00022679"/>
    </source>
</evidence>
<dbReference type="InterPro" id="IPR037018">
    <property type="entry name" value="GH65_N"/>
</dbReference>
<evidence type="ECO:0000259" key="5">
    <source>
        <dbReference type="Pfam" id="PF10091"/>
    </source>
</evidence>
<feature type="domain" description="Glycosyl hydrolase 94 supersandwich" evidence="4">
    <location>
        <begin position="1947"/>
        <end position="2218"/>
    </location>
</feature>
<dbReference type="GO" id="GO:0005975">
    <property type="term" value="P:carbohydrate metabolic process"/>
    <property type="evidence" value="ECO:0007669"/>
    <property type="project" value="InterPro"/>
</dbReference>
<evidence type="ECO:0000256" key="1">
    <source>
        <dbReference type="ARBA" id="ARBA00022676"/>
    </source>
</evidence>
<dbReference type="InterPro" id="IPR037820">
    <property type="entry name" value="GH94N_NdvB"/>
</dbReference>
<dbReference type="Pfam" id="PF17167">
    <property type="entry name" value="Glyco_hydro_94"/>
    <property type="match status" value="1"/>
</dbReference>
<evidence type="ECO:0000313" key="8">
    <source>
        <dbReference type="Proteomes" id="UP000248214"/>
    </source>
</evidence>
<feature type="transmembrane region" description="Helical" evidence="3">
    <location>
        <begin position="817"/>
        <end position="835"/>
    </location>
</feature>
<dbReference type="Gene3D" id="2.70.98.40">
    <property type="entry name" value="Glycoside hydrolase, family 65, N-terminal domain"/>
    <property type="match status" value="2"/>
</dbReference>
<dbReference type="GO" id="GO:0016757">
    <property type="term" value="F:glycosyltransferase activity"/>
    <property type="evidence" value="ECO:0007669"/>
    <property type="project" value="UniProtKB-KW"/>
</dbReference>
<protein>
    <submittedName>
        <fullName evidence="7">Glycosyl transferase family 36</fullName>
    </submittedName>
</protein>
<dbReference type="CDD" id="cd11756">
    <property type="entry name" value="GH94N_ChvB_NdvB_1_like"/>
    <property type="match status" value="1"/>
</dbReference>
<dbReference type="InterPro" id="IPR010383">
    <property type="entry name" value="Glyco_hydrolase_94_b-supersand"/>
</dbReference>
<keyword evidence="8" id="KW-1185">Reference proteome</keyword>
<feature type="transmembrane region" description="Helical" evidence="3">
    <location>
        <begin position="389"/>
        <end position="408"/>
    </location>
</feature>
<comment type="caution">
    <text evidence="7">The sequence shown here is derived from an EMBL/GenBank/DDBJ whole genome shotgun (WGS) entry which is preliminary data.</text>
</comment>
<dbReference type="Gene3D" id="1.50.10.10">
    <property type="match status" value="1"/>
</dbReference>
<dbReference type="InterPro" id="IPR012341">
    <property type="entry name" value="6hp_glycosidase-like_sf"/>
</dbReference>
<dbReference type="InterPro" id="IPR037824">
    <property type="entry name" value="GH94N_2_NdvB"/>
</dbReference>
<feature type="domain" description="Glycoamylase-like" evidence="5">
    <location>
        <begin position="1189"/>
        <end position="1398"/>
    </location>
</feature>
<feature type="transmembrane region" description="Helical" evidence="3">
    <location>
        <begin position="847"/>
        <end position="869"/>
    </location>
</feature>
<organism evidence="7 8">
    <name type="scientific">Salipaludibacillus keqinensis</name>
    <dbReference type="NCBI Taxonomy" id="2045207"/>
    <lineage>
        <taxon>Bacteria</taxon>
        <taxon>Bacillati</taxon>
        <taxon>Bacillota</taxon>
        <taxon>Bacilli</taxon>
        <taxon>Bacillales</taxon>
        <taxon>Bacillaceae</taxon>
    </lineage>
</organism>
<keyword evidence="3" id="KW-0472">Membrane</keyword>
<dbReference type="CDD" id="cd11753">
    <property type="entry name" value="GH94N_ChvB_NdvB_2_like"/>
    <property type="match status" value="1"/>
</dbReference>
<evidence type="ECO:0000313" key="7">
    <source>
        <dbReference type="EMBL" id="PYZ92292.1"/>
    </source>
</evidence>
<feature type="transmembrane region" description="Helical" evidence="3">
    <location>
        <begin position="420"/>
        <end position="443"/>
    </location>
</feature>
<dbReference type="RefSeq" id="WP_110610802.1">
    <property type="nucleotide sequence ID" value="NZ_PDOD01000004.1"/>
</dbReference>